<evidence type="ECO:0000313" key="2">
    <source>
        <dbReference type="Proteomes" id="UP000237000"/>
    </source>
</evidence>
<keyword evidence="2" id="KW-1185">Reference proteome</keyword>
<dbReference type="InParanoid" id="A0A2P5D3Y7"/>
<organism evidence="1 2">
    <name type="scientific">Trema orientale</name>
    <name type="common">Charcoal tree</name>
    <name type="synonym">Celtis orientalis</name>
    <dbReference type="NCBI Taxonomy" id="63057"/>
    <lineage>
        <taxon>Eukaryota</taxon>
        <taxon>Viridiplantae</taxon>
        <taxon>Streptophyta</taxon>
        <taxon>Embryophyta</taxon>
        <taxon>Tracheophyta</taxon>
        <taxon>Spermatophyta</taxon>
        <taxon>Magnoliopsida</taxon>
        <taxon>eudicotyledons</taxon>
        <taxon>Gunneridae</taxon>
        <taxon>Pentapetalae</taxon>
        <taxon>rosids</taxon>
        <taxon>fabids</taxon>
        <taxon>Rosales</taxon>
        <taxon>Cannabaceae</taxon>
        <taxon>Trema</taxon>
    </lineage>
</organism>
<protein>
    <submittedName>
        <fullName evidence="1">Uncharacterized protein</fullName>
    </submittedName>
</protein>
<dbReference type="OrthoDB" id="10313793at2759"/>
<evidence type="ECO:0000313" key="1">
    <source>
        <dbReference type="EMBL" id="PON68006.1"/>
    </source>
</evidence>
<dbReference type="AlphaFoldDB" id="A0A2P5D3Y7"/>
<proteinExistence type="predicted"/>
<sequence length="134" mass="15547">MNSRIRNTETRLAGDITTEKSSEIGETAIDNLCNERKNRKVVELVIITDILALPKLNQSQNDNTQKEKNPTRVGRLKLLKPHLGTAKTSGFWGFSGKNEVKVLGGVELENGLWRYNGLDRWRSIWHHYHYYYYQ</sequence>
<gene>
    <name evidence="1" type="ORF">TorRG33x02_263260</name>
</gene>
<comment type="caution">
    <text evidence="1">The sequence shown here is derived from an EMBL/GenBank/DDBJ whole genome shotgun (WGS) entry which is preliminary data.</text>
</comment>
<dbReference type="EMBL" id="JXTC01000299">
    <property type="protein sequence ID" value="PON68006.1"/>
    <property type="molecule type" value="Genomic_DNA"/>
</dbReference>
<name>A0A2P5D3Y7_TREOI</name>
<reference evidence="2" key="1">
    <citation type="submission" date="2016-06" db="EMBL/GenBank/DDBJ databases">
        <title>Parallel loss of symbiosis genes in relatives of nitrogen-fixing non-legume Parasponia.</title>
        <authorList>
            <person name="Van Velzen R."/>
            <person name="Holmer R."/>
            <person name="Bu F."/>
            <person name="Rutten L."/>
            <person name="Van Zeijl A."/>
            <person name="Liu W."/>
            <person name="Santuari L."/>
            <person name="Cao Q."/>
            <person name="Sharma T."/>
            <person name="Shen D."/>
            <person name="Roswanjaya Y."/>
            <person name="Wardhani T."/>
            <person name="Kalhor M.S."/>
            <person name="Jansen J."/>
            <person name="Van den Hoogen J."/>
            <person name="Gungor B."/>
            <person name="Hartog M."/>
            <person name="Hontelez J."/>
            <person name="Verver J."/>
            <person name="Yang W.-C."/>
            <person name="Schijlen E."/>
            <person name="Repin R."/>
            <person name="Schilthuizen M."/>
            <person name="Schranz E."/>
            <person name="Heidstra R."/>
            <person name="Miyata K."/>
            <person name="Fedorova E."/>
            <person name="Kohlen W."/>
            <person name="Bisseling T."/>
            <person name="Smit S."/>
            <person name="Geurts R."/>
        </authorList>
    </citation>
    <scope>NUCLEOTIDE SEQUENCE [LARGE SCALE GENOMIC DNA]</scope>
    <source>
        <strain evidence="2">cv. RG33-2</strain>
    </source>
</reference>
<dbReference type="Proteomes" id="UP000237000">
    <property type="component" value="Unassembled WGS sequence"/>
</dbReference>
<accession>A0A2P5D3Y7</accession>